<name>A0A502CU04_9SPHN</name>
<evidence type="ECO:0000256" key="1">
    <source>
        <dbReference type="SAM" id="SignalP"/>
    </source>
</evidence>
<dbReference type="EMBL" id="RCZK01000001">
    <property type="protein sequence ID" value="TPG15296.1"/>
    <property type="molecule type" value="Genomic_DNA"/>
</dbReference>
<protein>
    <submittedName>
        <fullName evidence="2">Uncharacterized protein</fullName>
    </submittedName>
</protein>
<evidence type="ECO:0000313" key="3">
    <source>
        <dbReference type="Proteomes" id="UP000318413"/>
    </source>
</evidence>
<comment type="caution">
    <text evidence="2">The sequence shown here is derived from an EMBL/GenBank/DDBJ whole genome shotgun (WGS) entry which is preliminary data.</text>
</comment>
<reference evidence="2 3" key="1">
    <citation type="journal article" date="2019" name="Environ. Microbiol.">
        <title>Species interactions and distinct microbial communities in high Arctic permafrost affected cryosols are associated with the CH4 and CO2 gas fluxes.</title>
        <authorList>
            <person name="Altshuler I."/>
            <person name="Hamel J."/>
            <person name="Turney S."/>
            <person name="Magnuson E."/>
            <person name="Levesque R."/>
            <person name="Greer C."/>
            <person name="Whyte L.G."/>
        </authorList>
    </citation>
    <scope>NUCLEOTIDE SEQUENCE [LARGE SCALE GENOMIC DNA]</scope>
    <source>
        <strain evidence="2 3">S5.1</strain>
    </source>
</reference>
<dbReference type="OrthoDB" id="7596012at2"/>
<dbReference type="AlphaFoldDB" id="A0A502CU04"/>
<organism evidence="2 3">
    <name type="scientific">Sphingomonas oligophenolica</name>
    <dbReference type="NCBI Taxonomy" id="301154"/>
    <lineage>
        <taxon>Bacteria</taxon>
        <taxon>Pseudomonadati</taxon>
        <taxon>Pseudomonadota</taxon>
        <taxon>Alphaproteobacteria</taxon>
        <taxon>Sphingomonadales</taxon>
        <taxon>Sphingomonadaceae</taxon>
        <taxon>Sphingomonas</taxon>
    </lineage>
</organism>
<dbReference type="Proteomes" id="UP000318413">
    <property type="component" value="Unassembled WGS sequence"/>
</dbReference>
<gene>
    <name evidence="2" type="ORF">EAH84_00240</name>
</gene>
<evidence type="ECO:0000313" key="2">
    <source>
        <dbReference type="EMBL" id="TPG15296.1"/>
    </source>
</evidence>
<keyword evidence="1" id="KW-0732">Signal</keyword>
<keyword evidence="3" id="KW-1185">Reference proteome</keyword>
<feature type="signal peptide" evidence="1">
    <location>
        <begin position="1"/>
        <end position="20"/>
    </location>
</feature>
<accession>A0A502CU04</accession>
<sequence>MTNPFAPLGLFAPSALLALATPIAGDVGAPPPPPPPEIAQLTIHEHLIIRVPRLQQSMPAARMPIPVPPRWKEKKGPKCIAASDLAGAVISQPGSVDLILVGGDRIRAVLDDDCGPLDYYGGYYLRPASDGRICASRDVIRVRSGRSCPIAKFRKLVETR</sequence>
<dbReference type="RefSeq" id="WP_140865984.1">
    <property type="nucleotide sequence ID" value="NZ_RCZK01000001.1"/>
</dbReference>
<feature type="chain" id="PRO_5021508466" evidence="1">
    <location>
        <begin position="21"/>
        <end position="160"/>
    </location>
</feature>
<proteinExistence type="predicted"/>